<protein>
    <submittedName>
        <fullName evidence="1">Uncharacterized protein</fullName>
    </submittedName>
</protein>
<evidence type="ECO:0000313" key="2">
    <source>
        <dbReference type="Proteomes" id="UP000712570"/>
    </source>
</evidence>
<dbReference type="Proteomes" id="UP000712570">
    <property type="component" value="Unassembled WGS sequence"/>
</dbReference>
<keyword evidence="2" id="KW-1185">Reference proteome</keyword>
<organism evidence="1 2">
    <name type="scientific">Iodobacter violaceini</name>
    <dbReference type="NCBI Taxonomy" id="3044271"/>
    <lineage>
        <taxon>Bacteria</taxon>
        <taxon>Pseudomonadati</taxon>
        <taxon>Pseudomonadota</taxon>
        <taxon>Betaproteobacteria</taxon>
        <taxon>Neisseriales</taxon>
        <taxon>Chitinibacteraceae</taxon>
        <taxon>Iodobacter</taxon>
    </lineage>
</organism>
<name>A0ABX0KRF6_9NEIS</name>
<comment type="caution">
    <text evidence="1">The sequence shown here is derived from an EMBL/GenBank/DDBJ whole genome shotgun (WGS) entry which is preliminary data.</text>
</comment>
<reference evidence="1 2" key="1">
    <citation type="submission" date="2020-03" db="EMBL/GenBank/DDBJ databases">
        <title>Draft genome sequence of environmentally isolated violet-colored cultures.</title>
        <authorList>
            <person name="Wilson H.S."/>
        </authorList>
    </citation>
    <scope>NUCLEOTIDE SEQUENCE [LARGE SCALE GENOMIC DNA]</scope>
    <source>
        <strain evidence="1 2">HSC-16F04</strain>
    </source>
</reference>
<gene>
    <name evidence="1" type="ORF">HA050_00595</name>
</gene>
<evidence type="ECO:0000313" key="1">
    <source>
        <dbReference type="EMBL" id="NHQ84614.1"/>
    </source>
</evidence>
<dbReference type="RefSeq" id="WP_166820758.1">
    <property type="nucleotide sequence ID" value="NZ_JAAOLX010000001.1"/>
</dbReference>
<dbReference type="EMBL" id="JAAOLX010000001">
    <property type="protein sequence ID" value="NHQ84614.1"/>
    <property type="molecule type" value="Genomic_DNA"/>
</dbReference>
<accession>A0ABX0KRF6</accession>
<sequence>MTPALQALIAGGRYPGFLCAQSSGCSYPESYIGNKLIIPETIMKGICEMESFSIGERVFHAADKGRTIKTAYTVEGFPGSSEELEDPVLCKFHVGQHQFLAVFQAADLSHK</sequence>
<proteinExistence type="predicted"/>